<dbReference type="GO" id="GO:0015074">
    <property type="term" value="P:DNA integration"/>
    <property type="evidence" value="ECO:0007669"/>
    <property type="project" value="InterPro"/>
</dbReference>
<evidence type="ECO:0000313" key="13">
    <source>
        <dbReference type="EMBL" id="KAL0412831.1"/>
    </source>
</evidence>
<evidence type="ECO:0000256" key="10">
    <source>
        <dbReference type="RuleBase" id="RU361166"/>
    </source>
</evidence>
<keyword evidence="6 8" id="KW-0326">Glycosidase</keyword>
<dbReference type="InterPro" id="IPR001701">
    <property type="entry name" value="Glyco_hydro_9"/>
</dbReference>
<accession>A0AAW2UAK2</accession>
<dbReference type="PROSITE" id="PS00698">
    <property type="entry name" value="GH9_3"/>
    <property type="match status" value="1"/>
</dbReference>
<evidence type="ECO:0000256" key="5">
    <source>
        <dbReference type="ARBA" id="ARBA00023277"/>
    </source>
</evidence>
<dbReference type="Gene3D" id="3.30.420.10">
    <property type="entry name" value="Ribonuclease H-like superfamily/Ribonuclease H"/>
    <property type="match status" value="1"/>
</dbReference>
<dbReference type="InterPro" id="IPR033126">
    <property type="entry name" value="Glyco_hydro_9_Asp/Glu_AS"/>
</dbReference>
<dbReference type="InterPro" id="IPR018221">
    <property type="entry name" value="Glyco_hydro_9_His_AS"/>
</dbReference>
<dbReference type="InterPro" id="IPR036397">
    <property type="entry name" value="RNaseH_sf"/>
</dbReference>
<dbReference type="GO" id="GO:0030245">
    <property type="term" value="P:cellulose catabolic process"/>
    <property type="evidence" value="ECO:0007669"/>
    <property type="project" value="UniProtKB-KW"/>
</dbReference>
<comment type="similarity">
    <text evidence="2 8 10">Belongs to the glycosyl hydrolase 9 (cellulase E) family.</text>
</comment>
<dbReference type="SUPFAM" id="SSF57756">
    <property type="entry name" value="Retrovirus zinc finger-like domains"/>
    <property type="match status" value="1"/>
</dbReference>
<dbReference type="InterPro" id="IPR012337">
    <property type="entry name" value="RNaseH-like_sf"/>
</dbReference>
<feature type="active site" evidence="9">
    <location>
        <position position="1334"/>
    </location>
</feature>
<dbReference type="InterPro" id="IPR036875">
    <property type="entry name" value="Znf_CCHC_sf"/>
</dbReference>
<feature type="active site" evidence="8">
    <location>
        <position position="1286"/>
    </location>
</feature>
<evidence type="ECO:0000256" key="8">
    <source>
        <dbReference type="PROSITE-ProRule" id="PRU10059"/>
    </source>
</evidence>
<reference evidence="13" key="2">
    <citation type="journal article" date="2024" name="Plant">
        <title>Genomic evolution and insights into agronomic trait innovations of Sesamum species.</title>
        <authorList>
            <person name="Miao H."/>
            <person name="Wang L."/>
            <person name="Qu L."/>
            <person name="Liu H."/>
            <person name="Sun Y."/>
            <person name="Le M."/>
            <person name="Wang Q."/>
            <person name="Wei S."/>
            <person name="Zheng Y."/>
            <person name="Lin W."/>
            <person name="Duan Y."/>
            <person name="Cao H."/>
            <person name="Xiong S."/>
            <person name="Wang X."/>
            <person name="Wei L."/>
            <person name="Li C."/>
            <person name="Ma Q."/>
            <person name="Ju M."/>
            <person name="Zhao R."/>
            <person name="Li G."/>
            <person name="Mu C."/>
            <person name="Tian Q."/>
            <person name="Mei H."/>
            <person name="Zhang T."/>
            <person name="Gao T."/>
            <person name="Zhang H."/>
        </authorList>
    </citation>
    <scope>NUCLEOTIDE SEQUENCE</scope>
    <source>
        <strain evidence="13">G02</strain>
    </source>
</reference>
<dbReference type="InterPro" id="IPR001584">
    <property type="entry name" value="Integrase_cat-core"/>
</dbReference>
<dbReference type="Pfam" id="PF07727">
    <property type="entry name" value="RVT_2"/>
    <property type="match status" value="1"/>
</dbReference>
<evidence type="ECO:0000256" key="3">
    <source>
        <dbReference type="ARBA" id="ARBA00022801"/>
    </source>
</evidence>
<dbReference type="InterPro" id="IPR013103">
    <property type="entry name" value="RVT_2"/>
</dbReference>
<reference evidence="13" key="1">
    <citation type="submission" date="2020-06" db="EMBL/GenBank/DDBJ databases">
        <authorList>
            <person name="Li T."/>
            <person name="Hu X."/>
            <person name="Zhang T."/>
            <person name="Song X."/>
            <person name="Zhang H."/>
            <person name="Dai N."/>
            <person name="Sheng W."/>
            <person name="Hou X."/>
            <person name="Wei L."/>
        </authorList>
    </citation>
    <scope>NUCLEOTIDE SEQUENCE</scope>
    <source>
        <strain evidence="13">G02</strain>
        <tissue evidence="13">Leaf</tissue>
    </source>
</reference>
<dbReference type="PROSITE" id="PS00592">
    <property type="entry name" value="GH9_2"/>
    <property type="match status" value="1"/>
</dbReference>
<feature type="domain" description="Integrase catalytic" evidence="12">
    <location>
        <begin position="216"/>
        <end position="312"/>
    </location>
</feature>
<evidence type="ECO:0000259" key="12">
    <source>
        <dbReference type="PROSITE" id="PS50994"/>
    </source>
</evidence>
<proteinExistence type="inferred from homology"/>
<comment type="catalytic activity">
    <reaction evidence="1 10">
        <text>Endohydrolysis of (1-&gt;4)-beta-D-glucosidic linkages in cellulose, lichenin and cereal beta-D-glucans.</text>
        <dbReference type="EC" id="3.2.1.4"/>
    </reaction>
</comment>
<feature type="region of interest" description="Disordered" evidence="11">
    <location>
        <begin position="78"/>
        <end position="98"/>
    </location>
</feature>
<keyword evidence="4 10" id="KW-0136">Cellulose degradation</keyword>
<dbReference type="Gene3D" id="4.10.60.10">
    <property type="entry name" value="Zinc finger, CCHC-type"/>
    <property type="match status" value="1"/>
</dbReference>
<evidence type="ECO:0000256" key="1">
    <source>
        <dbReference type="ARBA" id="ARBA00000966"/>
    </source>
</evidence>
<keyword evidence="3 8" id="KW-0378">Hydrolase</keyword>
<evidence type="ECO:0000256" key="2">
    <source>
        <dbReference type="ARBA" id="ARBA00007072"/>
    </source>
</evidence>
<dbReference type="InterPro" id="IPR057670">
    <property type="entry name" value="SH3_retrovirus"/>
</dbReference>
<feature type="compositionally biased region" description="Basic residues" evidence="11">
    <location>
        <begin position="87"/>
        <end position="96"/>
    </location>
</feature>
<keyword evidence="7 8" id="KW-0624">Polysaccharide degradation</keyword>
<dbReference type="PANTHER" id="PTHR22298">
    <property type="entry name" value="ENDO-1,4-BETA-GLUCANASE"/>
    <property type="match status" value="1"/>
</dbReference>
<dbReference type="CDD" id="cd09272">
    <property type="entry name" value="RNase_HI_RT_Ty1"/>
    <property type="match status" value="1"/>
</dbReference>
<dbReference type="SUPFAM" id="SSF48208">
    <property type="entry name" value="Six-hairpin glycosidases"/>
    <property type="match status" value="1"/>
</dbReference>
<organism evidence="13">
    <name type="scientific">Sesamum radiatum</name>
    <name type="common">Black benniseed</name>
    <dbReference type="NCBI Taxonomy" id="300843"/>
    <lineage>
        <taxon>Eukaryota</taxon>
        <taxon>Viridiplantae</taxon>
        <taxon>Streptophyta</taxon>
        <taxon>Embryophyta</taxon>
        <taxon>Tracheophyta</taxon>
        <taxon>Spermatophyta</taxon>
        <taxon>Magnoliopsida</taxon>
        <taxon>eudicotyledons</taxon>
        <taxon>Gunneridae</taxon>
        <taxon>Pentapetalae</taxon>
        <taxon>asterids</taxon>
        <taxon>lamiids</taxon>
        <taxon>Lamiales</taxon>
        <taxon>Pedaliaceae</taxon>
        <taxon>Sesamum</taxon>
    </lineage>
</organism>
<dbReference type="Gene3D" id="1.50.10.10">
    <property type="match status" value="1"/>
</dbReference>
<feature type="active site" evidence="9">
    <location>
        <position position="1343"/>
    </location>
</feature>
<dbReference type="InterPro" id="IPR012341">
    <property type="entry name" value="6hp_glycosidase-like_sf"/>
</dbReference>
<dbReference type="SUPFAM" id="SSF53098">
    <property type="entry name" value="Ribonuclease H-like"/>
    <property type="match status" value="1"/>
</dbReference>
<evidence type="ECO:0000256" key="6">
    <source>
        <dbReference type="ARBA" id="ARBA00023295"/>
    </source>
</evidence>
<gene>
    <name evidence="13" type="ORF">Sradi_1484800</name>
</gene>
<dbReference type="Pfam" id="PF00759">
    <property type="entry name" value="Glyco_hydro_9"/>
    <property type="match status" value="1"/>
</dbReference>
<comment type="caution">
    <text evidence="13">The sequence shown here is derived from an EMBL/GenBank/DDBJ whole genome shotgun (WGS) entry which is preliminary data.</text>
</comment>
<evidence type="ECO:0000256" key="4">
    <source>
        <dbReference type="ARBA" id="ARBA00023001"/>
    </source>
</evidence>
<dbReference type="SUPFAM" id="SSF56672">
    <property type="entry name" value="DNA/RNA polymerases"/>
    <property type="match status" value="1"/>
</dbReference>
<keyword evidence="5 8" id="KW-0119">Carbohydrate metabolism</keyword>
<evidence type="ECO:0000256" key="9">
    <source>
        <dbReference type="PROSITE-ProRule" id="PRU10060"/>
    </source>
</evidence>
<protein>
    <recommendedName>
        <fullName evidence="10">Endoglucanase</fullName>
        <ecNumber evidence="10">3.2.1.4</ecNumber>
    </recommendedName>
</protein>
<dbReference type="FunFam" id="1.50.10.10:FF:000020">
    <property type="entry name" value="Endoglucanase"/>
    <property type="match status" value="1"/>
</dbReference>
<evidence type="ECO:0000256" key="11">
    <source>
        <dbReference type="SAM" id="MobiDB-lite"/>
    </source>
</evidence>
<dbReference type="GO" id="GO:0008810">
    <property type="term" value="F:cellulase activity"/>
    <property type="evidence" value="ECO:0007669"/>
    <property type="project" value="UniProtKB-EC"/>
</dbReference>
<dbReference type="EMBL" id="JACGWJ010000006">
    <property type="protein sequence ID" value="KAL0412831.1"/>
    <property type="molecule type" value="Genomic_DNA"/>
</dbReference>
<dbReference type="Pfam" id="PF25597">
    <property type="entry name" value="SH3_retrovirus"/>
    <property type="match status" value="1"/>
</dbReference>
<dbReference type="GO" id="GO:0008270">
    <property type="term" value="F:zinc ion binding"/>
    <property type="evidence" value="ECO:0007669"/>
    <property type="project" value="InterPro"/>
</dbReference>
<sequence length="1392" mass="155611">MKLPEKFLVMSIVDKFSKSWKNFGMTLKHQKGKLSLDDLMIAISIEEEHRNQTHKMPVEHHPRANLIVGKQKVNKVNSNSKAISKSKTTKNKKPKANKPCWNYGQVGHWAKLCPNKKAKTGQAAVNMVVGGHHWKDSKHGELQYCCSTWDRKRGLEVSFRARSVIKKSSPRYLDDGLFKVRVENNKNDMSDSIVLNVESSTLWHSRLETQTGKKLKRLRSDRGGEYESSKFNEYCQTFGIIHEETPPYSPSSNGVAERKNRTFKDMINSLLLTSGLPKYLWGEALNTACHILNRVPLKRNTSTPFELWKGRKPSLKYFRVWGCLAKVLVPEHKRKKLGPKTVDAVFLGYVETSYALRFLVIKSEIPGIEVNTIVEFRDAVFIEDVFSMKTGIPSSVSLDDSLTSTSIPEHVEKMTNVGVSPSSTSLTHEELDEPRRSKRARVVKDFGSDFVTYNIEDDPVTFKDAMASSEAKQWKEAVKSEMDSIVSNGTWKLVDLPPGCTTIGCKWIFKKKLKPDGSVDKFKARLVAKGFKQKEGIDYFDTYSPVARLTTIRVLIALASVYSLPIHQMDVKTAFLYGELEEEIYMDQPEGFVAHGNERKVCKLVKSLYGLKQAPKQWHEKFDKTILAFGFTDMGEADVILGIKLIRSTDGIAISQSHYVEKIIEKFGYQNSRIAKTPYDSSVALFKNESGISVAQLRVLRYLKGTVSLAINYGRFPAVLEGYSDASWIAKNSGSNGCSGYVFTLGGGAVSWKSAKQTLITRSTFEAELCALDTTDNLGSGSNWKRSVGRVAVAADSATDDDRRNLQDYDRAALSRPLDETQQSWLLGPGGEKKKYVDLGCIIVSRNLCLDCGNYSGCRALAGFVTLIVKTVPAHHHRPPPPDNYTLALNKALMFFNAQRSGKLPKHNNVSWRGNSCLNDGKSDSSTLFKDLTGGYYDAGDAIKFNFPQSFAMTMLSWSVIEYSAKYEAAGELNHVKDIIKWGTDYFLKTFNSTADTIDRIVAQVGKGDTTGGSDPNDHYCWMRPEDIDYDRPVTECHSCSDLAAEMAAALASASIVFKDNKVYSQKLVHGAKTLFKFSREQRGRYSSGNEAAIFYNSTSYWDEFVWGATWLYYATGNSSYLQLATTPGLAKHAGAFWGGPYYGVLSWDNKLAGAQVLLSRLRLFLSPGYPYEEILTTFHNQTSIFMCSFLPYYTSFNRTKGGMIQLNHGAPQPLQYVVNAAFLATLFSDYMKAADTPGWYCGPHFYSADVLREFAQTQMNYILGKNPRKMSYVVGFGNHYPKRVHHRGASIPKNKVKYNCKGGWKWRDTSKANPNTIVGAMVAGPDRHDGFHDVRTNYNYTEPTLAGNAGLVAALVALSGDTSMTVDKNTIFSAVPPMFPTPPPPPAPWKP</sequence>
<dbReference type="InterPro" id="IPR043502">
    <property type="entry name" value="DNA/RNA_pol_sf"/>
</dbReference>
<evidence type="ECO:0000256" key="7">
    <source>
        <dbReference type="ARBA" id="ARBA00023326"/>
    </source>
</evidence>
<dbReference type="EC" id="3.2.1.4" evidence="10"/>
<dbReference type="PROSITE" id="PS50994">
    <property type="entry name" value="INTEGRASE"/>
    <property type="match status" value="1"/>
</dbReference>
<dbReference type="GO" id="GO:0003676">
    <property type="term" value="F:nucleic acid binding"/>
    <property type="evidence" value="ECO:0007669"/>
    <property type="project" value="InterPro"/>
</dbReference>
<name>A0AAW2UAK2_SESRA</name>
<dbReference type="InterPro" id="IPR008928">
    <property type="entry name" value="6-hairpin_glycosidase_sf"/>
</dbReference>